<dbReference type="EMBL" id="CYZU01000016">
    <property type="protein sequence ID" value="CUO37769.1"/>
    <property type="molecule type" value="Genomic_DNA"/>
</dbReference>
<dbReference type="OrthoDB" id="1956471at2"/>
<proteinExistence type="predicted"/>
<name>A0A174EMV1_9FIRM</name>
<evidence type="ECO:0000313" key="2">
    <source>
        <dbReference type="Proteomes" id="UP000095544"/>
    </source>
</evidence>
<evidence type="ECO:0000313" key="1">
    <source>
        <dbReference type="EMBL" id="CUO37769.1"/>
    </source>
</evidence>
<protein>
    <submittedName>
        <fullName evidence="1">Uncharacterized protein</fullName>
    </submittedName>
</protein>
<dbReference type="Proteomes" id="UP000095544">
    <property type="component" value="Unassembled WGS sequence"/>
</dbReference>
<reference evidence="1 2" key="1">
    <citation type="submission" date="2015-09" db="EMBL/GenBank/DDBJ databases">
        <authorList>
            <consortium name="Pathogen Informatics"/>
        </authorList>
    </citation>
    <scope>NUCLEOTIDE SEQUENCE [LARGE SCALE GENOMIC DNA]</scope>
    <source>
        <strain evidence="1 2">2789STDY5834876</strain>
    </source>
</reference>
<dbReference type="STRING" id="39482.ERS852491_02028"/>
<dbReference type="RefSeq" id="WP_050639192.1">
    <property type="nucleotide sequence ID" value="NZ_CABKUE010000005.1"/>
</dbReference>
<accession>A0A174EMV1</accession>
<sequence>MDRNQNKRRAASYLLCFTMACTLVLGITYARYRSSVTGTGTASVARVALDSKADLSSILQRMTPGDSRNIDISVSNVKDGRTSEVTQDYSIIINTTGNLPLVYELAQKNSTGAGTYVTTSTIPKSDGNSRAWSGGQMPHSENTVHEYTLTVKWPTNSTDASYADEIDKVTLTVDSKQTQNK</sequence>
<dbReference type="PROSITE" id="PS51257">
    <property type="entry name" value="PROKAR_LIPOPROTEIN"/>
    <property type="match status" value="1"/>
</dbReference>
<dbReference type="AlphaFoldDB" id="A0A174EMV1"/>
<gene>
    <name evidence="1" type="ORF">ERS852491_02028</name>
</gene>
<organism evidence="1 2">
    <name type="scientific">Faecalicatena contorta</name>
    <dbReference type="NCBI Taxonomy" id="39482"/>
    <lineage>
        <taxon>Bacteria</taxon>
        <taxon>Bacillati</taxon>
        <taxon>Bacillota</taxon>
        <taxon>Clostridia</taxon>
        <taxon>Lachnospirales</taxon>
        <taxon>Lachnospiraceae</taxon>
        <taxon>Faecalicatena</taxon>
    </lineage>
</organism>